<dbReference type="GO" id="GO:0042162">
    <property type="term" value="F:telomeric DNA binding"/>
    <property type="evidence" value="ECO:0007669"/>
    <property type="project" value="TreeGrafter"/>
</dbReference>
<dbReference type="PANTHER" id="PTHR15696:SF0">
    <property type="entry name" value="TELOMERASE-BINDING PROTEIN EST1A"/>
    <property type="match status" value="1"/>
</dbReference>
<evidence type="ECO:0000259" key="2">
    <source>
        <dbReference type="Pfam" id="PF10373"/>
    </source>
</evidence>
<dbReference type="InterPro" id="IPR045153">
    <property type="entry name" value="Est1/Ebs1-like"/>
</dbReference>
<dbReference type="Pfam" id="PF10373">
    <property type="entry name" value="EST1_DNA_bind"/>
    <property type="match status" value="1"/>
</dbReference>
<evidence type="ECO:0000259" key="3">
    <source>
        <dbReference type="Pfam" id="PF10374"/>
    </source>
</evidence>
<dbReference type="AlphaFoldDB" id="A0A835LCW6"/>
<dbReference type="GO" id="GO:0070034">
    <property type="term" value="F:telomerase RNA binding"/>
    <property type="evidence" value="ECO:0007669"/>
    <property type="project" value="TreeGrafter"/>
</dbReference>
<evidence type="ECO:0000313" key="4">
    <source>
        <dbReference type="EMBL" id="KAF9589870.1"/>
    </source>
</evidence>
<evidence type="ECO:0008006" key="6">
    <source>
        <dbReference type="Google" id="ProtNLM"/>
    </source>
</evidence>
<keyword evidence="5" id="KW-1185">Reference proteome</keyword>
<comment type="caution">
    <text evidence="4">The sequence shown here is derived from an EMBL/GenBank/DDBJ whole genome shotgun (WGS) entry which is preliminary data.</text>
</comment>
<accession>A0A835LCW6</accession>
<dbReference type="InterPro" id="IPR011990">
    <property type="entry name" value="TPR-like_helical_dom_sf"/>
</dbReference>
<feature type="domain" description="DNA/RNA-binding" evidence="2">
    <location>
        <begin position="219"/>
        <end position="533"/>
    </location>
</feature>
<keyword evidence="1" id="KW-0677">Repeat</keyword>
<feature type="domain" description="Telomerase activating protein Est1-like N-terminal" evidence="3">
    <location>
        <begin position="86"/>
        <end position="206"/>
    </location>
</feature>
<dbReference type="Pfam" id="PF10374">
    <property type="entry name" value="EST1"/>
    <property type="match status" value="1"/>
</dbReference>
<organism evidence="4 5">
    <name type="scientific">Coptis chinensis</name>
    <dbReference type="NCBI Taxonomy" id="261450"/>
    <lineage>
        <taxon>Eukaryota</taxon>
        <taxon>Viridiplantae</taxon>
        <taxon>Streptophyta</taxon>
        <taxon>Embryophyta</taxon>
        <taxon>Tracheophyta</taxon>
        <taxon>Spermatophyta</taxon>
        <taxon>Magnoliopsida</taxon>
        <taxon>Ranunculales</taxon>
        <taxon>Ranunculaceae</taxon>
        <taxon>Coptidoideae</taxon>
        <taxon>Coptis</taxon>
    </lineage>
</organism>
<evidence type="ECO:0000256" key="1">
    <source>
        <dbReference type="ARBA" id="ARBA00022737"/>
    </source>
</evidence>
<dbReference type="OrthoDB" id="69928at2759"/>
<dbReference type="SUPFAM" id="SSF48452">
    <property type="entry name" value="TPR-like"/>
    <property type="match status" value="1"/>
</dbReference>
<evidence type="ECO:0000313" key="5">
    <source>
        <dbReference type="Proteomes" id="UP000631114"/>
    </source>
</evidence>
<proteinExistence type="predicted"/>
<dbReference type="InterPro" id="IPR018834">
    <property type="entry name" value="DNA/RNA-bd_Est1-type"/>
</dbReference>
<dbReference type="InterPro" id="IPR019458">
    <property type="entry name" value="Est1-like_N"/>
</dbReference>
<gene>
    <name evidence="4" type="ORF">IFM89_029110</name>
</gene>
<protein>
    <recommendedName>
        <fullName evidence="6">Protein SMG7L</fullName>
    </recommendedName>
</protein>
<dbReference type="PANTHER" id="PTHR15696">
    <property type="entry name" value="SMG-7 SUPPRESSOR WITH MORPHOLOGICAL EFFECT ON GENITALIA PROTEIN 7"/>
    <property type="match status" value="1"/>
</dbReference>
<name>A0A835LCW6_9MAGN</name>
<dbReference type="GO" id="GO:0000184">
    <property type="term" value="P:nuclear-transcribed mRNA catabolic process, nonsense-mediated decay"/>
    <property type="evidence" value="ECO:0007669"/>
    <property type="project" value="TreeGrafter"/>
</dbReference>
<dbReference type="EMBL" id="JADFTS010000009">
    <property type="protein sequence ID" value="KAF9589870.1"/>
    <property type="molecule type" value="Genomic_DNA"/>
</dbReference>
<dbReference type="Proteomes" id="UP000631114">
    <property type="component" value="Unassembled WGS sequence"/>
</dbReference>
<dbReference type="Gene3D" id="1.25.40.10">
    <property type="entry name" value="Tetratricopeptide repeat domain"/>
    <property type="match status" value="1"/>
</dbReference>
<sequence length="1023" mass="115449">MSEIQGTIRRLISTPTMHDDPTDSLNDGNHVQSFIVEAVNAEKQLWKLVQSKGIMHTDVQELYRKARISYEKIILNDHELAELQEIEKSLWKLHYIHIDEYRNKLRGSFVNKENVNLQAVKNVAFVQHKVDNFPEGFKSFLSEASEFYHQLVKKIKRSFGLPEELMLFDGGARSSSMDSNRIHRCQISCHRCLVCLGDLARYRELYGKPDGQNRRWSVAATHYLNASTIWPYSGSPHNQLAVLAVYVGDELLALYHCMRSLAIKEPFPDAWDNLILLFEKNRSSHLNSLSNETTFNFLKPSEGSPILIKAQPSDHCSNFPSRESNAVLVERSELWSLIVHMISYFYVKPSLVDFPCIFGSTIRELVALFSLDDTNLKIILESYQHMDQPKRGPFRALQLVSVLMFTIDTLSESPKIQKAKNIKLMQQSSLVQLAFTATFICMGRLVNRCTMAETVDYSPLLPAILVFTEWLVDLLDRAEAYAADEKCVKAIGYYFSSFVDLLNQFDDKGNEIESPDSGILWEDNELLGFLPVSQFDGPLDFQSHQEVKNAFESRNHCQLRICRIFRAAMKIVGKASQNWIFYEEMTRKFYTAESKELTGIKELNAAEADLDLKVRDPQQHIHVSSNVLPLEEYTEECEVPEIKDDAEIVDMQRNSPVEEEEEIILFKPITRSNSAPFHLPVATSCQVADEGVWDLTAPSGECLRRGFSLDLKIGSCTDPINYCSNAAGSSNRTFWPEPIPEDSAIDAFTESTDSPRRKGATWFRATDDFCSAYLTGLSIGGTGVGQQDVKSTSSLQSPASNIGHGSTYEGDSVIGHHNSSATIHHMPAPYMPPVPSAPLLPDDATWFSGNLSKYPKDGYLDGVKPLIPVASQVSCYSNLTGIQVPPNFSPNIPRFSGGYTAYPTQNNSAQWLHQYPVNHDRPQDLTLPLSYTPTLLGRFQDHSVSRVAPFNQSTNPSDVNSRRYLEDLPYHPGFYSGTDTYPGPSPYGRGAVKDLRSEQQLFLKYLKEKEWHLLQEAQLRGSA</sequence>
<reference evidence="4 5" key="1">
    <citation type="submission" date="2020-10" db="EMBL/GenBank/DDBJ databases">
        <title>The Coptis chinensis genome and diversification of protoberbering-type alkaloids.</title>
        <authorList>
            <person name="Wang B."/>
            <person name="Shu S."/>
            <person name="Song C."/>
            <person name="Liu Y."/>
        </authorList>
    </citation>
    <scope>NUCLEOTIDE SEQUENCE [LARGE SCALE GENOMIC DNA]</scope>
    <source>
        <strain evidence="4">HL-2020</strain>
        <tissue evidence="4">Leaf</tissue>
    </source>
</reference>
<dbReference type="GO" id="GO:0005697">
    <property type="term" value="C:telomerase holoenzyme complex"/>
    <property type="evidence" value="ECO:0007669"/>
    <property type="project" value="TreeGrafter"/>
</dbReference>
<dbReference type="FunFam" id="1.25.40.10:FF:000225">
    <property type="entry name" value="Protein SMG7"/>
    <property type="match status" value="1"/>
</dbReference>